<dbReference type="Pfam" id="PF09812">
    <property type="entry name" value="MRP-L28"/>
    <property type="match status" value="1"/>
</dbReference>
<sequence>MFRITSLLPNVRLGCGFHTTPLASGSIFMKRQKRLDTDVARQREMRRRKKLEKEIRALQKESKKLIPIDEMAIINEEQLKDFKERERNLVPPSEKDLKEEIILQKEYGNLQSKLWKEDDRWIRNVLSAQERALERLKILSPQLYASAIKIDDDIIKYSFQGPPQKQSQIGYEAPDGDFFDVTKKWT</sequence>
<evidence type="ECO:0000313" key="9">
    <source>
        <dbReference type="WBParaSite" id="SPAL_0001639300.1"/>
    </source>
</evidence>
<reference evidence="9" key="1">
    <citation type="submission" date="2017-02" db="UniProtKB">
        <authorList>
            <consortium name="WormBaseParasite"/>
        </authorList>
    </citation>
    <scope>IDENTIFICATION</scope>
</reference>
<dbReference type="PANTHER" id="PTHR13359:SF2">
    <property type="entry name" value="LARGE RIBOSOMAL SUBUNIT PROTEIN ML40"/>
    <property type="match status" value="1"/>
</dbReference>
<dbReference type="STRING" id="174720.A0A0N5CEV6"/>
<dbReference type="InterPro" id="IPR019192">
    <property type="entry name" value="Ribosomal_mL40"/>
</dbReference>
<evidence type="ECO:0000256" key="2">
    <source>
        <dbReference type="ARBA" id="ARBA00009360"/>
    </source>
</evidence>
<dbReference type="InterPro" id="IPR039145">
    <property type="entry name" value="Ribosomal_mL40_metazoa/plant"/>
</dbReference>
<proteinExistence type="inferred from homology"/>
<evidence type="ECO:0000256" key="4">
    <source>
        <dbReference type="ARBA" id="ARBA00022980"/>
    </source>
</evidence>
<accession>A0A0N5CEV6</accession>
<name>A0A0N5CEV6_STREA</name>
<dbReference type="GO" id="GO:0005762">
    <property type="term" value="C:mitochondrial large ribosomal subunit"/>
    <property type="evidence" value="ECO:0007669"/>
    <property type="project" value="InterPro"/>
</dbReference>
<dbReference type="Proteomes" id="UP000046392">
    <property type="component" value="Unplaced"/>
</dbReference>
<evidence type="ECO:0000256" key="3">
    <source>
        <dbReference type="ARBA" id="ARBA00022946"/>
    </source>
</evidence>
<evidence type="ECO:0000256" key="5">
    <source>
        <dbReference type="ARBA" id="ARBA00023128"/>
    </source>
</evidence>
<dbReference type="Gene3D" id="6.10.250.3440">
    <property type="match status" value="1"/>
</dbReference>
<dbReference type="PANTHER" id="PTHR13359">
    <property type="entry name" value="39S RIBOSOMAL PROTEIN L40, MITOCHONDRIAL"/>
    <property type="match status" value="1"/>
</dbReference>
<organism evidence="8 9">
    <name type="scientific">Strongyloides papillosus</name>
    <name type="common">Intestinal threadworm</name>
    <dbReference type="NCBI Taxonomy" id="174720"/>
    <lineage>
        <taxon>Eukaryota</taxon>
        <taxon>Metazoa</taxon>
        <taxon>Ecdysozoa</taxon>
        <taxon>Nematoda</taxon>
        <taxon>Chromadorea</taxon>
        <taxon>Rhabditida</taxon>
        <taxon>Tylenchina</taxon>
        <taxon>Panagrolaimomorpha</taxon>
        <taxon>Strongyloidoidea</taxon>
        <taxon>Strongyloididae</taxon>
        <taxon>Strongyloides</taxon>
    </lineage>
</organism>
<evidence type="ECO:0000256" key="1">
    <source>
        <dbReference type="ARBA" id="ARBA00004173"/>
    </source>
</evidence>
<keyword evidence="3" id="KW-0809">Transit peptide</keyword>
<comment type="similarity">
    <text evidence="2">Belongs to the mitochondrion-specific ribosomal protein mL40 family.</text>
</comment>
<evidence type="ECO:0000256" key="6">
    <source>
        <dbReference type="ARBA" id="ARBA00023274"/>
    </source>
</evidence>
<keyword evidence="4" id="KW-0689">Ribosomal protein</keyword>
<keyword evidence="5" id="KW-0496">Mitochondrion</keyword>
<dbReference type="WBParaSite" id="SPAL_0001639300.1">
    <property type="protein sequence ID" value="SPAL_0001639300.1"/>
    <property type="gene ID" value="SPAL_0001639300"/>
</dbReference>
<comment type="subcellular location">
    <subcellularLocation>
        <location evidence="1">Mitochondrion</location>
    </subcellularLocation>
</comment>
<keyword evidence="8" id="KW-1185">Reference proteome</keyword>
<evidence type="ECO:0000313" key="8">
    <source>
        <dbReference type="Proteomes" id="UP000046392"/>
    </source>
</evidence>
<keyword evidence="6" id="KW-0687">Ribonucleoprotein</keyword>
<dbReference type="AlphaFoldDB" id="A0A0N5CEV6"/>
<evidence type="ECO:0000256" key="7">
    <source>
        <dbReference type="ARBA" id="ARBA00035192"/>
    </source>
</evidence>
<protein>
    <recommendedName>
        <fullName evidence="7">Large ribosomal subunit protein mL40</fullName>
    </recommendedName>
</protein>